<dbReference type="EMBL" id="RAQJ01000001">
    <property type="protein sequence ID" value="RKE98885.1"/>
    <property type="molecule type" value="Genomic_DNA"/>
</dbReference>
<dbReference type="RefSeq" id="WP_120200069.1">
    <property type="nucleotide sequence ID" value="NZ_RAQJ01000001.1"/>
</dbReference>
<proteinExistence type="predicted"/>
<evidence type="ECO:0008006" key="6">
    <source>
        <dbReference type="Google" id="ProtNLM"/>
    </source>
</evidence>
<evidence type="ECO:0000256" key="3">
    <source>
        <dbReference type="SAM" id="Phobius"/>
    </source>
</evidence>
<keyword evidence="3" id="KW-0812">Transmembrane</keyword>
<protein>
    <recommendedName>
        <fullName evidence="6">Outer membrane protein with beta-barrel domain</fullName>
    </recommendedName>
</protein>
<accession>A0A420DXD7</accession>
<dbReference type="OrthoDB" id="1113942at2"/>
<keyword evidence="3" id="KW-0472">Membrane</keyword>
<evidence type="ECO:0000313" key="4">
    <source>
        <dbReference type="EMBL" id="RKE98885.1"/>
    </source>
</evidence>
<reference evidence="4 5" key="1">
    <citation type="submission" date="2018-09" db="EMBL/GenBank/DDBJ databases">
        <title>Genomic Encyclopedia of Archaeal and Bacterial Type Strains, Phase II (KMG-II): from individual species to whole genera.</title>
        <authorList>
            <person name="Goeker M."/>
        </authorList>
    </citation>
    <scope>NUCLEOTIDE SEQUENCE [LARGE SCALE GENOMIC DNA]</scope>
    <source>
        <strain evidence="4 5">DSM 26283</strain>
    </source>
</reference>
<feature type="coiled-coil region" evidence="1">
    <location>
        <begin position="221"/>
        <end position="269"/>
    </location>
</feature>
<feature type="compositionally biased region" description="Low complexity" evidence="2">
    <location>
        <begin position="144"/>
        <end position="154"/>
    </location>
</feature>
<dbReference type="AlphaFoldDB" id="A0A420DXD7"/>
<dbReference type="Proteomes" id="UP000284892">
    <property type="component" value="Unassembled WGS sequence"/>
</dbReference>
<comment type="caution">
    <text evidence="4">The sequence shown here is derived from an EMBL/GenBank/DDBJ whole genome shotgun (WGS) entry which is preliminary data.</text>
</comment>
<evidence type="ECO:0000313" key="5">
    <source>
        <dbReference type="Proteomes" id="UP000284892"/>
    </source>
</evidence>
<sequence length="512" mass="57225">MSDKKHIDRLFQEKLKNFEASPNDAVWDNIEKELHKDKRKRRVIPIWWKLAGVAAILALLFTVGSTFFNDSSNNTIQTNPIVNTENSNLDTQISNTDNVKNPSEELNLKIVTKENNAINSNKTEANSLKLTSNTSEKHNNEIANKSSNTKTNNQNTDAIIKNLYAKSQHYKNETTTDKTKISVVKNTSNLPKPNITLKSKSEIDALINKEQIHEKSTITAIAKNEENLEEEENLILEEKLEDLKKETSIEDAIANANEKEEDENEEKLKRWSVSPNVAPVYFNSLGKGSSIDQQFVDNSKNGEINMSYGVGGSYAINKKLKVRAGINKVALGYNTNDVIVYNSTNASFVGNSSFEGNTQLRNIKFNGNTQSTNILSSESISFIALPQVLAENVKSSLDQRIGFIEIPVEVEYNIINKKIDLNVIGGFSTLFLDKNEVYSNVNGNSTLIGEATNINSTSYSANFGIGVNYNVSEKLKVNLEPMFKYQINTFNNSSGDFQPYFIGVYTGLSFKF</sequence>
<keyword evidence="3" id="KW-1133">Transmembrane helix</keyword>
<gene>
    <name evidence="4" type="ORF">BXY80_0980</name>
</gene>
<organism evidence="4 5">
    <name type="scientific">Ichthyenterobacterium magnum</name>
    <dbReference type="NCBI Taxonomy" id="1230530"/>
    <lineage>
        <taxon>Bacteria</taxon>
        <taxon>Pseudomonadati</taxon>
        <taxon>Bacteroidota</taxon>
        <taxon>Flavobacteriia</taxon>
        <taxon>Flavobacteriales</taxon>
        <taxon>Flavobacteriaceae</taxon>
        <taxon>Ichthyenterobacterium</taxon>
    </lineage>
</organism>
<name>A0A420DXD7_9FLAO</name>
<feature type="compositionally biased region" description="Polar residues" evidence="2">
    <location>
        <begin position="121"/>
        <end position="134"/>
    </location>
</feature>
<feature type="transmembrane region" description="Helical" evidence="3">
    <location>
        <begin position="46"/>
        <end position="68"/>
    </location>
</feature>
<keyword evidence="5" id="KW-1185">Reference proteome</keyword>
<keyword evidence="1" id="KW-0175">Coiled coil</keyword>
<evidence type="ECO:0000256" key="1">
    <source>
        <dbReference type="SAM" id="Coils"/>
    </source>
</evidence>
<evidence type="ECO:0000256" key="2">
    <source>
        <dbReference type="SAM" id="MobiDB-lite"/>
    </source>
</evidence>
<feature type="region of interest" description="Disordered" evidence="2">
    <location>
        <begin position="121"/>
        <end position="154"/>
    </location>
</feature>